<dbReference type="OrthoDB" id="6722168at2759"/>
<protein>
    <recommendedName>
        <fullName evidence="5">Tc1-like transposase DDE domain-containing protein</fullName>
    </recommendedName>
</protein>
<name>A0A8K0D9R0_IGNLU</name>
<accession>A0A8K0D9R0</accession>
<reference evidence="3" key="1">
    <citation type="submission" date="2019-08" db="EMBL/GenBank/DDBJ databases">
        <title>The genome of the North American firefly Photinus pyralis.</title>
        <authorList>
            <consortium name="Photinus pyralis genome working group"/>
            <person name="Fallon T.R."/>
            <person name="Sander Lower S.E."/>
            <person name="Weng J.-K."/>
        </authorList>
    </citation>
    <scope>NUCLEOTIDE SEQUENCE</scope>
    <source>
        <strain evidence="3">TRF0915ILg1</strain>
        <tissue evidence="3">Whole body</tissue>
    </source>
</reference>
<dbReference type="EMBL" id="VTPC01001398">
    <property type="protein sequence ID" value="KAF2902078.1"/>
    <property type="molecule type" value="Genomic_DNA"/>
</dbReference>
<dbReference type="GO" id="GO:0015074">
    <property type="term" value="P:DNA integration"/>
    <property type="evidence" value="ECO:0007669"/>
    <property type="project" value="InterPro"/>
</dbReference>
<dbReference type="InterPro" id="IPR038717">
    <property type="entry name" value="Tc1-like_DDE_dom"/>
</dbReference>
<feature type="non-terminal residue" evidence="3">
    <location>
        <position position="1"/>
    </location>
</feature>
<dbReference type="GO" id="GO:0003677">
    <property type="term" value="F:DNA binding"/>
    <property type="evidence" value="ECO:0007669"/>
    <property type="project" value="InterPro"/>
</dbReference>
<gene>
    <name evidence="3" type="ORF">ILUMI_04107</name>
</gene>
<dbReference type="InterPro" id="IPR002492">
    <property type="entry name" value="Transposase_Tc1-like"/>
</dbReference>
<dbReference type="Proteomes" id="UP000801492">
    <property type="component" value="Unassembled WGS sequence"/>
</dbReference>
<feature type="domain" description="Tc1-like transposase DDE" evidence="2">
    <location>
        <begin position="127"/>
        <end position="216"/>
    </location>
</feature>
<evidence type="ECO:0000259" key="1">
    <source>
        <dbReference type="Pfam" id="PF01498"/>
    </source>
</evidence>
<keyword evidence="4" id="KW-1185">Reference proteome</keyword>
<comment type="caution">
    <text evidence="3">The sequence shown here is derived from an EMBL/GenBank/DDBJ whole genome shotgun (WGS) entry which is preliminary data.</text>
</comment>
<evidence type="ECO:0000313" key="3">
    <source>
        <dbReference type="EMBL" id="KAF2902078.1"/>
    </source>
</evidence>
<dbReference type="InterPro" id="IPR036397">
    <property type="entry name" value="RNaseH_sf"/>
</dbReference>
<feature type="domain" description="Transposase Tc1-like" evidence="1">
    <location>
        <begin position="33"/>
        <end position="81"/>
    </location>
</feature>
<evidence type="ECO:0000313" key="4">
    <source>
        <dbReference type="Proteomes" id="UP000801492"/>
    </source>
</evidence>
<dbReference type="Gene3D" id="3.30.420.10">
    <property type="entry name" value="Ribonuclease H-like superfamily/Ribonuclease H"/>
    <property type="match status" value="1"/>
</dbReference>
<dbReference type="Pfam" id="PF13358">
    <property type="entry name" value="DDE_3"/>
    <property type="match status" value="1"/>
</dbReference>
<proteinExistence type="predicted"/>
<dbReference type="GO" id="GO:0006313">
    <property type="term" value="P:DNA transposition"/>
    <property type="evidence" value="ECO:0007669"/>
    <property type="project" value="InterPro"/>
</dbReference>
<evidence type="ECO:0000259" key="2">
    <source>
        <dbReference type="Pfam" id="PF13358"/>
    </source>
</evidence>
<sequence>RRTVKRWILRSQLGELDTVRPGAAYVTNADQDNAIVEMTNNSRFISTVRIRKTLQLTCSLKTIRRRLHENGIHNRQPARKMKRYFCRLKKSLSNCGKEMEHGMTSIMFCQEEQAGVLMPVLEIVRVTPPRFNSRQYIRVLDEVLLPSVRAVYAEYEMATFIFVQDNSSIHTAQIVQEWFEEHPEIELLRWPDKSADLNSIENLWAATVRKFDNIEFHRVRERNVEELTRHVTTTWKSFRNSQICDNLVSSMERRLQECINDNGYYCKY</sequence>
<evidence type="ECO:0008006" key="5">
    <source>
        <dbReference type="Google" id="ProtNLM"/>
    </source>
</evidence>
<dbReference type="Pfam" id="PF01498">
    <property type="entry name" value="HTH_Tnp_Tc3_2"/>
    <property type="match status" value="1"/>
</dbReference>
<organism evidence="3 4">
    <name type="scientific">Ignelater luminosus</name>
    <name type="common">Cucubano</name>
    <name type="synonym">Pyrophorus luminosus</name>
    <dbReference type="NCBI Taxonomy" id="2038154"/>
    <lineage>
        <taxon>Eukaryota</taxon>
        <taxon>Metazoa</taxon>
        <taxon>Ecdysozoa</taxon>
        <taxon>Arthropoda</taxon>
        <taxon>Hexapoda</taxon>
        <taxon>Insecta</taxon>
        <taxon>Pterygota</taxon>
        <taxon>Neoptera</taxon>
        <taxon>Endopterygota</taxon>
        <taxon>Coleoptera</taxon>
        <taxon>Polyphaga</taxon>
        <taxon>Elateriformia</taxon>
        <taxon>Elateroidea</taxon>
        <taxon>Elateridae</taxon>
        <taxon>Agrypninae</taxon>
        <taxon>Pyrophorini</taxon>
        <taxon>Ignelater</taxon>
    </lineage>
</organism>
<dbReference type="AlphaFoldDB" id="A0A8K0D9R0"/>